<sequence>MALYTKQDFSPPILSRRWFAMKFRPNMLIYSRHHVISILESGLLFREDSIEVEQETPGADEVWRAAGGGRGGWLTRGEGAVSVVAVAVCVAAFPPRTLQRSALLNVAAYASIPVAIRATHRALVRGALANLLASMRDYLALARRAAACLKEYAALHAQLGSISSAIESTRTLLCRQQSSLAVVMSRASSALLGNAPWLRADVAWSAVEREPGDNLMKIHHAFLVVQSTLLKHIAMAHYIPSAHAQKIYKNHNERIYWLHTVLIEHLNDEFRQNYEALERMYRLLRNFGNNDSAAVKKPGSAMLDSWAYSDIHNGVARTNLELKLALNKCNALDVFLDSCALNKQELDLSVLNKDVDEIIDDITKCLTTMQNSQIRLKKLRSKVAGETEIRIDEKDPSDDENLVKIDDKVPEVKDEVFYFVKTEDDDVATPANDVTTAPGKKEKETTKIVLNELKRKLGKREDVMRERERQALVKTMPEFKDHVPEFPRQINYEDFVIRKGYLTKIKKDDPKRRLFRNYRIRRDKKDKNYTFKTQKYQIESEIAKPYYEANSKLNFKSKLLSVSNEKDGLCITRWSKYIPSKEKSKELDSSGMSEGLSDVEAGTANRTINQAVNDVQNGHSNEARNFKFSKKDLELSPSSSESDFEFYKEKQLALLKDVRRHRAARKKNFPSRRSIDKSIDKEDESLKPIEYSFGTGMAMASVLQINSNAKMPNLAQEEVFIGNGEVSTDSGNDEDA</sequence>
<dbReference type="Proteomes" id="UP001549921">
    <property type="component" value="Unassembled WGS sequence"/>
</dbReference>
<accession>A0ABD0S442</accession>
<organism evidence="1 2">
    <name type="scientific">Loxostege sticticalis</name>
    <name type="common">Beet webworm moth</name>
    <dbReference type="NCBI Taxonomy" id="481309"/>
    <lineage>
        <taxon>Eukaryota</taxon>
        <taxon>Metazoa</taxon>
        <taxon>Ecdysozoa</taxon>
        <taxon>Arthropoda</taxon>
        <taxon>Hexapoda</taxon>
        <taxon>Insecta</taxon>
        <taxon>Pterygota</taxon>
        <taxon>Neoptera</taxon>
        <taxon>Endopterygota</taxon>
        <taxon>Lepidoptera</taxon>
        <taxon>Glossata</taxon>
        <taxon>Ditrysia</taxon>
        <taxon>Pyraloidea</taxon>
        <taxon>Crambidae</taxon>
        <taxon>Pyraustinae</taxon>
        <taxon>Loxostege</taxon>
    </lineage>
</organism>
<evidence type="ECO:0000313" key="1">
    <source>
        <dbReference type="EMBL" id="KAL0808467.1"/>
    </source>
</evidence>
<dbReference type="EMBL" id="JBEDNZ010000031">
    <property type="protein sequence ID" value="KAL0808467.1"/>
    <property type="molecule type" value="Genomic_DNA"/>
</dbReference>
<protein>
    <submittedName>
        <fullName evidence="1">Uncharacterized protein</fullName>
    </submittedName>
</protein>
<proteinExistence type="predicted"/>
<evidence type="ECO:0000313" key="2">
    <source>
        <dbReference type="Proteomes" id="UP001549921"/>
    </source>
</evidence>
<name>A0ABD0S442_LOXSC</name>
<comment type="caution">
    <text evidence="1">The sequence shown here is derived from an EMBL/GenBank/DDBJ whole genome shotgun (WGS) entry which is preliminary data.</text>
</comment>
<dbReference type="AlphaFoldDB" id="A0ABD0S442"/>
<reference evidence="1 2" key="1">
    <citation type="submission" date="2024-06" db="EMBL/GenBank/DDBJ databases">
        <title>A chromosome-level genome assembly of beet webworm, Loxostege sticticalis.</title>
        <authorList>
            <person name="Zhang Y."/>
        </authorList>
    </citation>
    <scope>NUCLEOTIDE SEQUENCE [LARGE SCALE GENOMIC DNA]</scope>
    <source>
        <strain evidence="1">AQ028</strain>
        <tissue evidence="1">Male pupae</tissue>
    </source>
</reference>
<gene>
    <name evidence="1" type="ORF">ABMA28_012922</name>
</gene>